<protein>
    <recommendedName>
        <fullName evidence="1">Transglycosylase SLT domain-containing protein</fullName>
    </recommendedName>
</protein>
<accession>A0A1D8JIB2</accession>
<dbReference type="PANTHER" id="PTHR37423">
    <property type="entry name" value="SOLUBLE LYTIC MUREIN TRANSGLYCOSYLASE-RELATED"/>
    <property type="match status" value="1"/>
</dbReference>
<dbReference type="KEGG" id="surl:BI350_13495"/>
<dbReference type="RefSeq" id="WP_075528611.1">
    <property type="nucleotide sequence ID" value="NZ_CP017560.1"/>
</dbReference>
<name>A0A1D8JIB2_9BACL</name>
<evidence type="ECO:0000259" key="1">
    <source>
        <dbReference type="Pfam" id="PF01464"/>
    </source>
</evidence>
<dbReference type="AlphaFoldDB" id="A0A1D8JIB2"/>
<dbReference type="PANTHER" id="PTHR37423:SF2">
    <property type="entry name" value="MEMBRANE-BOUND LYTIC MUREIN TRANSGLYCOSYLASE C"/>
    <property type="match status" value="1"/>
</dbReference>
<keyword evidence="3" id="KW-1185">Reference proteome</keyword>
<gene>
    <name evidence="2" type="ORF">BI350_13495</name>
</gene>
<organism evidence="2 3">
    <name type="scientific">Sporosarcina ureilytica</name>
    <dbReference type="NCBI Taxonomy" id="298596"/>
    <lineage>
        <taxon>Bacteria</taxon>
        <taxon>Bacillati</taxon>
        <taxon>Bacillota</taxon>
        <taxon>Bacilli</taxon>
        <taxon>Bacillales</taxon>
        <taxon>Caryophanaceae</taxon>
        <taxon>Sporosarcina</taxon>
    </lineage>
</organism>
<evidence type="ECO:0000313" key="3">
    <source>
        <dbReference type="Proteomes" id="UP000185746"/>
    </source>
</evidence>
<evidence type="ECO:0000313" key="2">
    <source>
        <dbReference type="EMBL" id="AOV08448.1"/>
    </source>
</evidence>
<dbReference type="InterPro" id="IPR023346">
    <property type="entry name" value="Lysozyme-like_dom_sf"/>
</dbReference>
<sequence>MNVQKMKVLMEINSLQSLGAVQSYTKQQPTSPLFTSMLGEMINQSTSSSLNTKSTVSTNPLTYTGMNHVFYPSTLSNLLTTSTQAPTSTIKNNTHDSKGYAHIIKKAADTFKLPERLISSVIQHESNFNSQAVSAAGAQGLMQLMPGTARFLGVKDSFNPEQNITGGAKYLRQMLDQFNGNIELALAAYNAGPGNVKKYGGIPPFKETQGYVKKVLNTFYK</sequence>
<proteinExistence type="predicted"/>
<dbReference type="CDD" id="cd00254">
    <property type="entry name" value="LT-like"/>
    <property type="match status" value="1"/>
</dbReference>
<dbReference type="Pfam" id="PF01464">
    <property type="entry name" value="SLT"/>
    <property type="match status" value="1"/>
</dbReference>
<dbReference type="Gene3D" id="1.10.530.10">
    <property type="match status" value="1"/>
</dbReference>
<dbReference type="EMBL" id="CP017560">
    <property type="protein sequence ID" value="AOV08448.1"/>
    <property type="molecule type" value="Genomic_DNA"/>
</dbReference>
<feature type="domain" description="Transglycosylase SLT" evidence="1">
    <location>
        <begin position="103"/>
        <end position="208"/>
    </location>
</feature>
<dbReference type="InterPro" id="IPR008258">
    <property type="entry name" value="Transglycosylase_SLT_dom_1"/>
</dbReference>
<dbReference type="SUPFAM" id="SSF53955">
    <property type="entry name" value="Lysozyme-like"/>
    <property type="match status" value="1"/>
</dbReference>
<reference evidence="2 3" key="1">
    <citation type="submission" date="2016-09" db="EMBL/GenBank/DDBJ databases">
        <title>Complete genome sequence of the Lysinibacillus sphaericus LMG 22257, a specie of Bacillus with ureolytic activity that can effectively biodeposit calcium carbonate.</title>
        <authorList>
            <person name="Yan W."/>
        </authorList>
    </citation>
    <scope>NUCLEOTIDE SEQUENCE [LARGE SCALE GENOMIC DNA]</scope>
    <source>
        <strain evidence="2 3">LMG 22257</strain>
    </source>
</reference>
<dbReference type="Proteomes" id="UP000185746">
    <property type="component" value="Chromosome"/>
</dbReference>